<name>K5UU58_PHACS</name>
<keyword evidence="2" id="KW-1185">Reference proteome</keyword>
<dbReference type="KEGG" id="pco:PHACADRAFT_99272"/>
<dbReference type="InParanoid" id="K5UU58"/>
<dbReference type="GO" id="GO:0032040">
    <property type="term" value="C:small-subunit processome"/>
    <property type="evidence" value="ECO:0007669"/>
    <property type="project" value="TreeGrafter"/>
</dbReference>
<organism evidence="1 2">
    <name type="scientific">Phanerochaete carnosa (strain HHB-10118-sp)</name>
    <name type="common">White-rot fungus</name>
    <name type="synonym">Peniophora carnosa</name>
    <dbReference type="NCBI Taxonomy" id="650164"/>
    <lineage>
        <taxon>Eukaryota</taxon>
        <taxon>Fungi</taxon>
        <taxon>Dikarya</taxon>
        <taxon>Basidiomycota</taxon>
        <taxon>Agaricomycotina</taxon>
        <taxon>Agaricomycetes</taxon>
        <taxon>Polyporales</taxon>
        <taxon>Phanerochaetaceae</taxon>
        <taxon>Phanerochaete</taxon>
    </lineage>
</organism>
<evidence type="ECO:0000313" key="1">
    <source>
        <dbReference type="EMBL" id="EKM53531.1"/>
    </source>
</evidence>
<dbReference type="AlphaFoldDB" id="K5UU58"/>
<dbReference type="OrthoDB" id="2743737at2759"/>
<dbReference type="HOGENOM" id="CLU_875919_0_0_1"/>
<feature type="non-terminal residue" evidence="1">
    <location>
        <position position="325"/>
    </location>
</feature>
<dbReference type="PANTHER" id="PTHR17695:SF11">
    <property type="entry name" value="SMALL SUBUNIT PROCESSOME COMPONENT 20 HOMOLOG"/>
    <property type="match status" value="1"/>
</dbReference>
<proteinExistence type="predicted"/>
<evidence type="ECO:0000313" key="2">
    <source>
        <dbReference type="Proteomes" id="UP000008370"/>
    </source>
</evidence>
<dbReference type="Proteomes" id="UP000008370">
    <property type="component" value="Unassembled WGS sequence"/>
</dbReference>
<dbReference type="GO" id="GO:0030686">
    <property type="term" value="C:90S preribosome"/>
    <property type="evidence" value="ECO:0007669"/>
    <property type="project" value="TreeGrafter"/>
</dbReference>
<protein>
    <submittedName>
        <fullName evidence="1">Uncharacterized protein</fullName>
    </submittedName>
</protein>
<dbReference type="GeneID" id="18921049"/>
<reference evidence="1 2" key="1">
    <citation type="journal article" date="2012" name="BMC Genomics">
        <title>Comparative genomics of the white-rot fungi, Phanerochaete carnosa and P. chrysosporium, to elucidate the genetic basis of the distinct wood types they colonize.</title>
        <authorList>
            <person name="Suzuki H."/>
            <person name="MacDonald J."/>
            <person name="Syed K."/>
            <person name="Salamov A."/>
            <person name="Hori C."/>
            <person name="Aerts A."/>
            <person name="Henrissat B."/>
            <person name="Wiebenga A."/>
            <person name="vanKuyk P.A."/>
            <person name="Barry K."/>
            <person name="Lindquist E."/>
            <person name="LaButti K."/>
            <person name="Lapidus A."/>
            <person name="Lucas S."/>
            <person name="Coutinho P."/>
            <person name="Gong Y."/>
            <person name="Samejima M."/>
            <person name="Mahadevan R."/>
            <person name="Abou-Zaid M."/>
            <person name="de Vries R.P."/>
            <person name="Igarashi K."/>
            <person name="Yadav J.S."/>
            <person name="Grigoriev I.V."/>
            <person name="Master E.R."/>
        </authorList>
    </citation>
    <scope>NUCLEOTIDE SEQUENCE [LARGE SCALE GENOMIC DNA]</scope>
    <source>
        <strain evidence="1 2">HHB-10118-sp</strain>
    </source>
</reference>
<dbReference type="EMBL" id="JH930474">
    <property type="protein sequence ID" value="EKM53531.1"/>
    <property type="molecule type" value="Genomic_DNA"/>
</dbReference>
<gene>
    <name evidence="1" type="ORF">PHACADRAFT_99272</name>
</gene>
<dbReference type="RefSeq" id="XP_007398219.1">
    <property type="nucleotide sequence ID" value="XM_007398157.1"/>
</dbReference>
<dbReference type="STRING" id="650164.K5UU58"/>
<dbReference type="PANTHER" id="PTHR17695">
    <property type="entry name" value="SMALL SUBUNIT PROCESSOME COMPONENT 20 HOMOLOG"/>
    <property type="match status" value="1"/>
</dbReference>
<accession>K5UU58</accession>
<dbReference type="SUPFAM" id="SSF48371">
    <property type="entry name" value="ARM repeat"/>
    <property type="match status" value="1"/>
</dbReference>
<sequence>LQDNDSYFHQSLGEWRELNISPTFLEFANKTEGLSASMALLVHHWQKLLEFWLDAVDKADEEALKPLLEYIYAFFISCDGAYPPPVSNAIEETWAAFAQVLPKCDPEVQRVVAELWGTTIRRLKAAVREQCVLSIVSAASPDVSSWVFVSACKQLADAEKEDSELLRRLLEVITVPCSVRQGSRMSAKHLTTLLSQFESLPLSDLLHEALLKFVAACLTAGDMALWMGPGRKVFVRIWERPVLALELCTVLSDLNWGGCKLLASPHVVKLVPDLLDSHTEKALELLSALQKEKKLQAEASWKQRLQAWFTRQLSSWSRTPDQVGP</sequence>
<dbReference type="InterPro" id="IPR052575">
    <property type="entry name" value="SSU_processome_comp_20"/>
</dbReference>
<dbReference type="InterPro" id="IPR016024">
    <property type="entry name" value="ARM-type_fold"/>
</dbReference>